<dbReference type="GeneTree" id="ENSGT00940000154289"/>
<organism evidence="2 3">
    <name type="scientific">Cynoglossus semilaevis</name>
    <name type="common">Tongue sole</name>
    <dbReference type="NCBI Taxonomy" id="244447"/>
    <lineage>
        <taxon>Eukaryota</taxon>
        <taxon>Metazoa</taxon>
        <taxon>Chordata</taxon>
        <taxon>Craniata</taxon>
        <taxon>Vertebrata</taxon>
        <taxon>Euteleostomi</taxon>
        <taxon>Actinopterygii</taxon>
        <taxon>Neopterygii</taxon>
        <taxon>Teleostei</taxon>
        <taxon>Neoteleostei</taxon>
        <taxon>Acanthomorphata</taxon>
        <taxon>Carangaria</taxon>
        <taxon>Pleuronectiformes</taxon>
        <taxon>Pleuronectoidei</taxon>
        <taxon>Cynoglossidae</taxon>
        <taxon>Cynoglossinae</taxon>
        <taxon>Cynoglossus</taxon>
    </lineage>
</organism>
<dbReference type="PRINTS" id="PR00828">
    <property type="entry name" value="FORMIN"/>
</dbReference>
<keyword evidence="1" id="KW-0175">Coiled coil</keyword>
<reference evidence="2 3" key="1">
    <citation type="journal article" date="2014" name="Nat. Genet.">
        <title>Whole-genome sequence of a flatfish provides insights into ZW sex chromosome evolution and adaptation to a benthic lifestyle.</title>
        <authorList>
            <person name="Chen S."/>
            <person name="Zhang G."/>
            <person name="Shao C."/>
            <person name="Huang Q."/>
            <person name="Liu G."/>
            <person name="Zhang P."/>
            <person name="Song W."/>
            <person name="An N."/>
            <person name="Chalopin D."/>
            <person name="Volff J.N."/>
            <person name="Hong Y."/>
            <person name="Li Q."/>
            <person name="Sha Z."/>
            <person name="Zhou H."/>
            <person name="Xie M."/>
            <person name="Yu Q."/>
            <person name="Liu Y."/>
            <person name="Xiang H."/>
            <person name="Wang N."/>
            <person name="Wu K."/>
            <person name="Yang C."/>
            <person name="Zhou Q."/>
            <person name="Liao X."/>
            <person name="Yang L."/>
            <person name="Hu Q."/>
            <person name="Zhang J."/>
            <person name="Meng L."/>
            <person name="Jin L."/>
            <person name="Tian Y."/>
            <person name="Lian J."/>
            <person name="Yang J."/>
            <person name="Miao G."/>
            <person name="Liu S."/>
            <person name="Liang Z."/>
            <person name="Yan F."/>
            <person name="Li Y."/>
            <person name="Sun B."/>
            <person name="Zhang H."/>
            <person name="Zhang J."/>
            <person name="Zhu Y."/>
            <person name="Du M."/>
            <person name="Zhao Y."/>
            <person name="Schartl M."/>
            <person name="Tang Q."/>
            <person name="Wang J."/>
        </authorList>
    </citation>
    <scope>NUCLEOTIDE SEQUENCE</scope>
</reference>
<dbReference type="SUPFAM" id="SSF101447">
    <property type="entry name" value="Formin homology 2 domain (FH2 domain)"/>
    <property type="match status" value="1"/>
</dbReference>
<reference evidence="2" key="3">
    <citation type="submission" date="2025-09" db="UniProtKB">
        <authorList>
            <consortium name="Ensembl"/>
        </authorList>
    </citation>
    <scope>IDENTIFICATION</scope>
</reference>
<dbReference type="InParanoid" id="A0A3P8UZ78"/>
<protein>
    <recommendedName>
        <fullName evidence="4">FH2 domain-containing protein</fullName>
    </recommendedName>
</protein>
<dbReference type="OMA" id="AWIRQSK"/>
<keyword evidence="3" id="KW-1185">Reference proteome</keyword>
<evidence type="ECO:0008006" key="4">
    <source>
        <dbReference type="Google" id="ProtNLM"/>
    </source>
</evidence>
<name>A0A3P8UZ78_CYNSE</name>
<dbReference type="Proteomes" id="UP000265120">
    <property type="component" value="Chromosome 7"/>
</dbReference>
<dbReference type="Gene3D" id="1.20.58.2220">
    <property type="entry name" value="Formin, FH2 domain"/>
    <property type="match status" value="1"/>
</dbReference>
<evidence type="ECO:0000313" key="3">
    <source>
        <dbReference type="Proteomes" id="UP000265120"/>
    </source>
</evidence>
<evidence type="ECO:0000313" key="2">
    <source>
        <dbReference type="Ensembl" id="ENSCSEP00000005540.1"/>
    </source>
</evidence>
<dbReference type="GO" id="GO:0005884">
    <property type="term" value="C:actin filament"/>
    <property type="evidence" value="ECO:0007669"/>
    <property type="project" value="InterPro"/>
</dbReference>
<feature type="coiled-coil region" evidence="1">
    <location>
        <begin position="33"/>
        <end position="67"/>
    </location>
</feature>
<sequence>MVLYFGLNPKTGEKDVPTSHFFMLWFEFCTDFKARWKKENKNISKELKEAQLSIKRLTAEKKVETRRANPNCLKERLRQKEV</sequence>
<dbReference type="STRING" id="244447.ENSCSEP00000005540"/>
<evidence type="ECO:0000256" key="1">
    <source>
        <dbReference type="SAM" id="Coils"/>
    </source>
</evidence>
<dbReference type="InterPro" id="IPR042201">
    <property type="entry name" value="FH2_Formin_sf"/>
</dbReference>
<dbReference type="GO" id="GO:0045010">
    <property type="term" value="P:actin nucleation"/>
    <property type="evidence" value="ECO:0007669"/>
    <property type="project" value="InterPro"/>
</dbReference>
<dbReference type="InterPro" id="IPR001265">
    <property type="entry name" value="Formin_Cappuccino_subfam"/>
</dbReference>
<dbReference type="AlphaFoldDB" id="A0A3P8UZ78"/>
<reference evidence="2" key="2">
    <citation type="submission" date="2025-08" db="UniProtKB">
        <authorList>
            <consortium name="Ensembl"/>
        </authorList>
    </citation>
    <scope>IDENTIFICATION</scope>
</reference>
<proteinExistence type="predicted"/>
<dbReference type="Ensembl" id="ENSCSET00000005599.1">
    <property type="protein sequence ID" value="ENSCSEP00000005540.1"/>
    <property type="gene ID" value="ENSCSEG00000003587.1"/>
</dbReference>
<dbReference type="GO" id="GO:0008017">
    <property type="term" value="F:microtubule binding"/>
    <property type="evidence" value="ECO:0007669"/>
    <property type="project" value="InterPro"/>
</dbReference>
<accession>A0A3P8UZ78</accession>